<dbReference type="EMBL" id="KQ434801">
    <property type="protein sequence ID" value="KZC05873.1"/>
    <property type="molecule type" value="Genomic_DNA"/>
</dbReference>
<reference evidence="1 2" key="1">
    <citation type="submission" date="2015-07" db="EMBL/GenBank/DDBJ databases">
        <title>The genome of Dufourea novaeangliae.</title>
        <authorList>
            <person name="Pan H."/>
            <person name="Kapheim K."/>
        </authorList>
    </citation>
    <scope>NUCLEOTIDE SEQUENCE [LARGE SCALE GENOMIC DNA]</scope>
    <source>
        <strain evidence="1">0120121106</strain>
        <tissue evidence="1">Whole body</tissue>
    </source>
</reference>
<sequence length="51" mass="6006">MYYNISAYQYGFSMMVVLHIVQKNHDKYCRDNFCVDGSYATSLLIVGNFER</sequence>
<protein>
    <submittedName>
        <fullName evidence="1">Uncharacterized protein</fullName>
    </submittedName>
</protein>
<dbReference type="Proteomes" id="UP000076502">
    <property type="component" value="Unassembled WGS sequence"/>
</dbReference>
<organism evidence="1 2">
    <name type="scientific">Dufourea novaeangliae</name>
    <name type="common">Sweat bee</name>
    <dbReference type="NCBI Taxonomy" id="178035"/>
    <lineage>
        <taxon>Eukaryota</taxon>
        <taxon>Metazoa</taxon>
        <taxon>Ecdysozoa</taxon>
        <taxon>Arthropoda</taxon>
        <taxon>Hexapoda</taxon>
        <taxon>Insecta</taxon>
        <taxon>Pterygota</taxon>
        <taxon>Neoptera</taxon>
        <taxon>Endopterygota</taxon>
        <taxon>Hymenoptera</taxon>
        <taxon>Apocrita</taxon>
        <taxon>Aculeata</taxon>
        <taxon>Apoidea</taxon>
        <taxon>Anthophila</taxon>
        <taxon>Halictidae</taxon>
        <taxon>Rophitinae</taxon>
        <taxon>Dufourea</taxon>
    </lineage>
</organism>
<gene>
    <name evidence="1" type="ORF">WN55_06662</name>
</gene>
<name>A0A154P211_DUFNO</name>
<accession>A0A154P211</accession>
<evidence type="ECO:0000313" key="1">
    <source>
        <dbReference type="EMBL" id="KZC05873.1"/>
    </source>
</evidence>
<proteinExistence type="predicted"/>
<dbReference type="AlphaFoldDB" id="A0A154P211"/>
<evidence type="ECO:0000313" key="2">
    <source>
        <dbReference type="Proteomes" id="UP000076502"/>
    </source>
</evidence>
<keyword evidence="2" id="KW-1185">Reference proteome</keyword>